<name>A0A6A7A0C4_9PLEO</name>
<organism evidence="1 2">
    <name type="scientific">Ophiobolus disseminans</name>
    <dbReference type="NCBI Taxonomy" id="1469910"/>
    <lineage>
        <taxon>Eukaryota</taxon>
        <taxon>Fungi</taxon>
        <taxon>Dikarya</taxon>
        <taxon>Ascomycota</taxon>
        <taxon>Pezizomycotina</taxon>
        <taxon>Dothideomycetes</taxon>
        <taxon>Pleosporomycetidae</taxon>
        <taxon>Pleosporales</taxon>
        <taxon>Pleosporineae</taxon>
        <taxon>Phaeosphaeriaceae</taxon>
        <taxon>Ophiobolus</taxon>
    </lineage>
</organism>
<protein>
    <submittedName>
        <fullName evidence="1">Uncharacterized protein</fullName>
    </submittedName>
</protein>
<dbReference type="Proteomes" id="UP000799424">
    <property type="component" value="Unassembled WGS sequence"/>
</dbReference>
<proteinExistence type="predicted"/>
<dbReference type="OrthoDB" id="3790284at2759"/>
<dbReference type="EMBL" id="MU006226">
    <property type="protein sequence ID" value="KAF2826536.1"/>
    <property type="molecule type" value="Genomic_DNA"/>
</dbReference>
<gene>
    <name evidence="1" type="ORF">CC86DRAFT_292472</name>
</gene>
<evidence type="ECO:0000313" key="2">
    <source>
        <dbReference type="Proteomes" id="UP000799424"/>
    </source>
</evidence>
<accession>A0A6A7A0C4</accession>
<sequence length="90" mass="9541">MVWFIPFILLVAAAWAIVGLLLAKWLKQAGHNRPIKTRHLEDRDIYGGGVGFGGHVGLGGAEREVGGMGRGRAERTVAMGGYGKGNVKGL</sequence>
<evidence type="ECO:0000313" key="1">
    <source>
        <dbReference type="EMBL" id="KAF2826536.1"/>
    </source>
</evidence>
<dbReference type="AlphaFoldDB" id="A0A6A7A0C4"/>
<keyword evidence="2" id="KW-1185">Reference proteome</keyword>
<reference evidence="1" key="1">
    <citation type="journal article" date="2020" name="Stud. Mycol.">
        <title>101 Dothideomycetes genomes: a test case for predicting lifestyles and emergence of pathogens.</title>
        <authorList>
            <person name="Haridas S."/>
            <person name="Albert R."/>
            <person name="Binder M."/>
            <person name="Bloem J."/>
            <person name="Labutti K."/>
            <person name="Salamov A."/>
            <person name="Andreopoulos B."/>
            <person name="Baker S."/>
            <person name="Barry K."/>
            <person name="Bills G."/>
            <person name="Bluhm B."/>
            <person name="Cannon C."/>
            <person name="Castanera R."/>
            <person name="Culley D."/>
            <person name="Daum C."/>
            <person name="Ezra D."/>
            <person name="Gonzalez J."/>
            <person name="Henrissat B."/>
            <person name="Kuo A."/>
            <person name="Liang C."/>
            <person name="Lipzen A."/>
            <person name="Lutzoni F."/>
            <person name="Magnuson J."/>
            <person name="Mondo S."/>
            <person name="Nolan M."/>
            <person name="Ohm R."/>
            <person name="Pangilinan J."/>
            <person name="Park H.-J."/>
            <person name="Ramirez L."/>
            <person name="Alfaro M."/>
            <person name="Sun H."/>
            <person name="Tritt A."/>
            <person name="Yoshinaga Y."/>
            <person name="Zwiers L.-H."/>
            <person name="Turgeon B."/>
            <person name="Goodwin S."/>
            <person name="Spatafora J."/>
            <person name="Crous P."/>
            <person name="Grigoriev I."/>
        </authorList>
    </citation>
    <scope>NUCLEOTIDE SEQUENCE</scope>
    <source>
        <strain evidence="1">CBS 113818</strain>
    </source>
</reference>